<keyword evidence="1" id="KW-0472">Membrane</keyword>
<comment type="caution">
    <text evidence="3">The sequence shown here is derived from an EMBL/GenBank/DDBJ whole genome shotgun (WGS) entry which is preliminary data.</text>
</comment>
<proteinExistence type="predicted"/>
<dbReference type="Gene3D" id="3.30.479.30">
    <property type="entry name" value="Band 7 domain"/>
    <property type="match status" value="1"/>
</dbReference>
<keyword evidence="4" id="KW-1185">Reference proteome</keyword>
<dbReference type="InterPro" id="IPR001107">
    <property type="entry name" value="Band_7"/>
</dbReference>
<organism evidence="3 4">
    <name type="scientific">Blepharisma stoltei</name>
    <dbReference type="NCBI Taxonomy" id="1481888"/>
    <lineage>
        <taxon>Eukaryota</taxon>
        <taxon>Sar</taxon>
        <taxon>Alveolata</taxon>
        <taxon>Ciliophora</taxon>
        <taxon>Postciliodesmatophora</taxon>
        <taxon>Heterotrichea</taxon>
        <taxon>Heterotrichida</taxon>
        <taxon>Blepharismidae</taxon>
        <taxon>Blepharisma</taxon>
    </lineage>
</organism>
<evidence type="ECO:0000256" key="1">
    <source>
        <dbReference type="SAM" id="Phobius"/>
    </source>
</evidence>
<keyword evidence="1" id="KW-0812">Transmembrane</keyword>
<dbReference type="Pfam" id="PF01145">
    <property type="entry name" value="Band_7"/>
    <property type="match status" value="1"/>
</dbReference>
<name>A0AAU9KHZ0_9CILI</name>
<accession>A0AAU9KHZ0</accession>
<dbReference type="SUPFAM" id="SSF117892">
    <property type="entry name" value="Band 7/SPFH domain"/>
    <property type="match status" value="1"/>
</dbReference>
<feature type="domain" description="Band 7" evidence="2">
    <location>
        <begin position="29"/>
        <end position="212"/>
    </location>
</feature>
<dbReference type="InterPro" id="IPR036013">
    <property type="entry name" value="Band_7/SPFH_dom_sf"/>
</dbReference>
<dbReference type="Proteomes" id="UP001162131">
    <property type="component" value="Unassembled WGS sequence"/>
</dbReference>
<keyword evidence="1" id="KW-1133">Transmembrane helix</keyword>
<feature type="transmembrane region" description="Helical" evidence="1">
    <location>
        <begin position="6"/>
        <end position="26"/>
    </location>
</feature>
<dbReference type="AlphaFoldDB" id="A0AAU9KHZ0"/>
<dbReference type="EMBL" id="CAJZBQ010000055">
    <property type="protein sequence ID" value="CAG9332919.1"/>
    <property type="molecule type" value="Genomic_DNA"/>
</dbReference>
<gene>
    <name evidence="3" type="ORF">BSTOLATCC_MIC57205</name>
</gene>
<evidence type="ECO:0000313" key="3">
    <source>
        <dbReference type="EMBL" id="CAG9332919.1"/>
    </source>
</evidence>
<evidence type="ECO:0000313" key="4">
    <source>
        <dbReference type="Proteomes" id="UP001162131"/>
    </source>
</evidence>
<protein>
    <recommendedName>
        <fullName evidence="2">Band 7 domain-containing protein</fullName>
    </recommendedName>
</protein>
<reference evidence="3" key="1">
    <citation type="submission" date="2021-09" db="EMBL/GenBank/DDBJ databases">
        <authorList>
            <consortium name="AG Swart"/>
            <person name="Singh M."/>
            <person name="Singh A."/>
            <person name="Seah K."/>
            <person name="Emmerich C."/>
        </authorList>
    </citation>
    <scope>NUCLEOTIDE SEQUENCE</scope>
    <source>
        <strain evidence="3">ATCC30299</strain>
    </source>
</reference>
<evidence type="ECO:0000259" key="2">
    <source>
        <dbReference type="Pfam" id="PF01145"/>
    </source>
</evidence>
<sequence>METPKIYIIGGGALLLIGIILFAMSFDSIEPTEWGLCYNTWTKTVYTDEIYEGGRYVIGFQNSFIAFPRNLRTIEFSESSHAQGSLLKTRTKEGLSLGLELSFQYELIRGKIPKLYEISNVNFEQTFIRIARDTILQEAGNYQAPEYWNNRTEIGKKMQEKLDEALVSAYAHCRNLQLMKIILPDSYEESIVETQVEVQKTTMKGFEQQAEVVRQKSLVLQSECDQNITIIESSANAQAYFLKELAKSISSSNTLYMQSYVYSQAIDLLQLSQEELSEYLFLRSVKDKPDATIVVGIDSAMIQVKG</sequence>